<accession>A0A8X6Q0A9</accession>
<dbReference type="EMBL" id="BMAW01121092">
    <property type="protein sequence ID" value="GFT92525.1"/>
    <property type="molecule type" value="Genomic_DNA"/>
</dbReference>
<sequence length="149" mass="17352">MERSSSHLMVFENKFVHIPSQKQERAGHRNSPEKLQNGESRDRGGRIENRSARFSLGPPPKRKDEKYTVPVCVFPIYGLTEKDTRELLQVIREESDEVNDSKLNKTDRLSMQVDNEKETPKETVRTFSLFSSKGAEWNLYLHQKPTTQF</sequence>
<name>A0A8X6Q0A9_NEPPI</name>
<gene>
    <name evidence="2" type="ORF">NPIL_526291</name>
</gene>
<feature type="region of interest" description="Disordered" evidence="1">
    <location>
        <begin position="1"/>
        <end position="64"/>
    </location>
</feature>
<protein>
    <submittedName>
        <fullName evidence="2">Uncharacterized protein</fullName>
    </submittedName>
</protein>
<evidence type="ECO:0000256" key="1">
    <source>
        <dbReference type="SAM" id="MobiDB-lite"/>
    </source>
</evidence>
<comment type="caution">
    <text evidence="2">The sequence shown here is derived from an EMBL/GenBank/DDBJ whole genome shotgun (WGS) entry which is preliminary data.</text>
</comment>
<feature type="compositionally biased region" description="Basic and acidic residues" evidence="1">
    <location>
        <begin position="22"/>
        <end position="32"/>
    </location>
</feature>
<feature type="compositionally biased region" description="Basic and acidic residues" evidence="1">
    <location>
        <begin position="39"/>
        <end position="51"/>
    </location>
</feature>
<proteinExistence type="predicted"/>
<dbReference type="Proteomes" id="UP000887013">
    <property type="component" value="Unassembled WGS sequence"/>
</dbReference>
<evidence type="ECO:0000313" key="3">
    <source>
        <dbReference type="Proteomes" id="UP000887013"/>
    </source>
</evidence>
<organism evidence="2 3">
    <name type="scientific">Nephila pilipes</name>
    <name type="common">Giant wood spider</name>
    <name type="synonym">Nephila maculata</name>
    <dbReference type="NCBI Taxonomy" id="299642"/>
    <lineage>
        <taxon>Eukaryota</taxon>
        <taxon>Metazoa</taxon>
        <taxon>Ecdysozoa</taxon>
        <taxon>Arthropoda</taxon>
        <taxon>Chelicerata</taxon>
        <taxon>Arachnida</taxon>
        <taxon>Araneae</taxon>
        <taxon>Araneomorphae</taxon>
        <taxon>Entelegynae</taxon>
        <taxon>Araneoidea</taxon>
        <taxon>Nephilidae</taxon>
        <taxon>Nephila</taxon>
    </lineage>
</organism>
<evidence type="ECO:0000313" key="2">
    <source>
        <dbReference type="EMBL" id="GFT92525.1"/>
    </source>
</evidence>
<reference evidence="2" key="1">
    <citation type="submission" date="2020-08" db="EMBL/GenBank/DDBJ databases">
        <title>Multicomponent nature underlies the extraordinary mechanical properties of spider dragline silk.</title>
        <authorList>
            <person name="Kono N."/>
            <person name="Nakamura H."/>
            <person name="Mori M."/>
            <person name="Yoshida Y."/>
            <person name="Ohtoshi R."/>
            <person name="Malay A.D."/>
            <person name="Moran D.A.P."/>
            <person name="Tomita M."/>
            <person name="Numata K."/>
            <person name="Arakawa K."/>
        </authorList>
    </citation>
    <scope>NUCLEOTIDE SEQUENCE</scope>
</reference>
<keyword evidence="3" id="KW-1185">Reference proteome</keyword>
<dbReference type="AlphaFoldDB" id="A0A8X6Q0A9"/>